<dbReference type="AlphaFoldDB" id="A0A4Q1BSW6"/>
<dbReference type="InterPro" id="IPR016024">
    <property type="entry name" value="ARM-type_fold"/>
</dbReference>
<gene>
    <name evidence="8" type="ORF">M231_01548</name>
</gene>
<evidence type="ECO:0000256" key="5">
    <source>
        <dbReference type="ARBA" id="ARBA00022927"/>
    </source>
</evidence>
<proteinExistence type="predicted"/>
<dbReference type="InParanoid" id="A0A4Q1BSW6"/>
<dbReference type="InterPro" id="IPR011989">
    <property type="entry name" value="ARM-like"/>
</dbReference>
<dbReference type="OrthoDB" id="543373at2759"/>
<dbReference type="Gene3D" id="1.25.10.10">
    <property type="entry name" value="Leucine-rich Repeat Variant"/>
    <property type="match status" value="1"/>
</dbReference>
<dbReference type="GO" id="GO:0005737">
    <property type="term" value="C:cytoplasm"/>
    <property type="evidence" value="ECO:0007669"/>
    <property type="project" value="UniProtKB-SubCell"/>
</dbReference>
<evidence type="ECO:0000256" key="6">
    <source>
        <dbReference type="SAM" id="MobiDB-lite"/>
    </source>
</evidence>
<dbReference type="InterPro" id="IPR040122">
    <property type="entry name" value="Importin_beta"/>
</dbReference>
<name>A0A4Q1BSW6_TREME</name>
<evidence type="ECO:0000313" key="8">
    <source>
        <dbReference type="EMBL" id="RXK41145.1"/>
    </source>
</evidence>
<keyword evidence="2" id="KW-0813">Transport</keyword>
<evidence type="ECO:0000259" key="7">
    <source>
        <dbReference type="Pfam" id="PF25574"/>
    </source>
</evidence>
<dbReference type="GO" id="GO:0006606">
    <property type="term" value="P:protein import into nucleus"/>
    <property type="evidence" value="ECO:0007669"/>
    <property type="project" value="InterPro"/>
</dbReference>
<feature type="compositionally biased region" description="Acidic residues" evidence="6">
    <location>
        <begin position="680"/>
        <end position="691"/>
    </location>
</feature>
<comment type="subcellular location">
    <subcellularLocation>
        <location evidence="1">Cytoplasm</location>
    </subcellularLocation>
</comment>
<evidence type="ECO:0000256" key="3">
    <source>
        <dbReference type="ARBA" id="ARBA00022490"/>
    </source>
</evidence>
<evidence type="ECO:0000256" key="2">
    <source>
        <dbReference type="ARBA" id="ARBA00022448"/>
    </source>
</evidence>
<reference evidence="8 9" key="1">
    <citation type="submission" date="2016-06" db="EMBL/GenBank/DDBJ databases">
        <title>Evolution of pathogenesis and genome organization in the Tremellales.</title>
        <authorList>
            <person name="Cuomo C."/>
            <person name="Litvintseva A."/>
            <person name="Heitman J."/>
            <person name="Chen Y."/>
            <person name="Sun S."/>
            <person name="Springer D."/>
            <person name="Dromer F."/>
            <person name="Young S."/>
            <person name="Zeng Q."/>
            <person name="Chapman S."/>
            <person name="Gujja S."/>
            <person name="Saif S."/>
            <person name="Birren B."/>
        </authorList>
    </citation>
    <scope>NUCLEOTIDE SEQUENCE [LARGE SCALE GENOMIC DNA]</scope>
    <source>
        <strain evidence="8 9">ATCC 28783</strain>
    </source>
</reference>
<dbReference type="InterPro" id="IPR058584">
    <property type="entry name" value="IMB1_TNPO1-like_TPR"/>
</dbReference>
<keyword evidence="4" id="KW-0677">Repeat</keyword>
<dbReference type="FunCoup" id="A0A4Q1BSW6">
    <property type="interactions" value="548"/>
</dbReference>
<protein>
    <recommendedName>
        <fullName evidence="7">Importin subunit beta-1/Transportin-1-like TPR repeats domain-containing protein</fullName>
    </recommendedName>
</protein>
<dbReference type="PANTHER" id="PTHR10527">
    <property type="entry name" value="IMPORTIN BETA"/>
    <property type="match status" value="1"/>
</dbReference>
<keyword evidence="5" id="KW-0653">Protein transport</keyword>
<accession>A0A4Q1BSW6</accession>
<feature type="region of interest" description="Disordered" evidence="6">
    <location>
        <begin position="668"/>
        <end position="691"/>
    </location>
</feature>
<dbReference type="EMBL" id="SDIL01000011">
    <property type="protein sequence ID" value="RXK41145.1"/>
    <property type="molecule type" value="Genomic_DNA"/>
</dbReference>
<keyword evidence="9" id="KW-1185">Reference proteome</keyword>
<evidence type="ECO:0000256" key="4">
    <source>
        <dbReference type="ARBA" id="ARBA00022737"/>
    </source>
</evidence>
<comment type="caution">
    <text evidence="8">The sequence shown here is derived from an EMBL/GenBank/DDBJ whole genome shotgun (WGS) entry which is preliminary data.</text>
</comment>
<keyword evidence="3" id="KW-0963">Cytoplasm</keyword>
<evidence type="ECO:0000313" key="9">
    <source>
        <dbReference type="Proteomes" id="UP000289152"/>
    </source>
</evidence>
<organism evidence="8 9">
    <name type="scientific">Tremella mesenterica</name>
    <name type="common">Jelly fungus</name>
    <dbReference type="NCBI Taxonomy" id="5217"/>
    <lineage>
        <taxon>Eukaryota</taxon>
        <taxon>Fungi</taxon>
        <taxon>Dikarya</taxon>
        <taxon>Basidiomycota</taxon>
        <taxon>Agaricomycotina</taxon>
        <taxon>Tremellomycetes</taxon>
        <taxon>Tremellales</taxon>
        <taxon>Tremellaceae</taxon>
        <taxon>Tremella</taxon>
    </lineage>
</organism>
<dbReference type="Proteomes" id="UP000289152">
    <property type="component" value="Unassembled WGS sequence"/>
</dbReference>
<dbReference type="VEuPathDB" id="FungiDB:TREMEDRAFT_32588"/>
<sequence length="911" mass="101456">MSTEHLLGDMGDILEALMGVDNGHRDKAEKHLQRLATEQPGPVLLLLAQIGALGVGGFQVDQRFLCLLILRRLAFSRLPDLHLNPQTPHPTAPFDYITEEVRGRIETVLCTGLKDEVNVRMRKGLGTCAGKWAQASMLRKRPMTRLPPVLISLLGDPTPFHRFTTYQVIEITPTLLNDSRGGAIRSPAFLGQVLQGGLHDPSYDVRAQAIKATTASLLSQAFSSSQKIEYGISLVAEIFKSLPHFPPPIIGKAIQPLIDLAIYYPDLSLSHLDQCLPFLLSTMASPVQYPTPIALSRYDPTQMEYDDWVVSCKASTEILLSLLEVRKAQLLAWQDARVAKDLVGLLLEWQITALGLLGDDCTTWLEAEVLEDDDEYPGEPETSLDRLSGLVGDSGAIILPTLLEHVRVLLPRPEWICRYGALMGLSVAAEGSSQAIIPQIREIVNLIGHTAHDPHPRVRWAFLHCIGQMAVHCKRQVHKMYSDQIMEKCLEMMSDPQPRLRAQSITCLQVFLQDATAEQVIPYMDRLAPAFLEGYSNGPSYIQRCTIEVLGVLALSVVEAFEPHYHDVMDMLLQVLSTATEDDKTIVPEVLNSATTIGLAVGKRLFVADAARLAALMLAIQNQITDVGDPRGTELSRAWRRISAILEDDFNPFLPFIIPPLIRAAEFRPPPRGTKKSLSGEDDDGGPEDPDVIYTAELEEKAIAFENLAAYAINTKGAFMPWLEKCMFLSVDALSFQYSEDVREAAAFLIPVLLQTAKDEARIPIPDVLESIFVGLLNTIDQEQDNLYIPTLFKSFADSVRVIGIPLPLNLVHRFFNVAQRRANIWLKERMERKVLRQSGEIDEGDKQFMITEEKEESICLDKVDEAALAVQKTLMMQSEQPESKGLMKMFGDLCVTTHEARQYGGLFNQQ</sequence>
<feature type="domain" description="Importin subunit beta-1/Transportin-1-like TPR repeats" evidence="7">
    <location>
        <begin position="473"/>
        <end position="604"/>
    </location>
</feature>
<dbReference type="STRING" id="5217.A0A4Q1BSW6"/>
<dbReference type="Pfam" id="PF25574">
    <property type="entry name" value="TPR_IMB1"/>
    <property type="match status" value="1"/>
</dbReference>
<dbReference type="SUPFAM" id="SSF48371">
    <property type="entry name" value="ARM repeat"/>
    <property type="match status" value="1"/>
</dbReference>
<evidence type="ECO:0000256" key="1">
    <source>
        <dbReference type="ARBA" id="ARBA00004496"/>
    </source>
</evidence>